<evidence type="ECO:0000313" key="1">
    <source>
        <dbReference type="EMBL" id="OMO57265.1"/>
    </source>
</evidence>
<proteinExistence type="predicted"/>
<evidence type="ECO:0000313" key="2">
    <source>
        <dbReference type="Proteomes" id="UP000188268"/>
    </source>
</evidence>
<organism evidence="1 2">
    <name type="scientific">Corchorus capsularis</name>
    <name type="common">Jute</name>
    <dbReference type="NCBI Taxonomy" id="210143"/>
    <lineage>
        <taxon>Eukaryota</taxon>
        <taxon>Viridiplantae</taxon>
        <taxon>Streptophyta</taxon>
        <taxon>Embryophyta</taxon>
        <taxon>Tracheophyta</taxon>
        <taxon>Spermatophyta</taxon>
        <taxon>Magnoliopsida</taxon>
        <taxon>eudicotyledons</taxon>
        <taxon>Gunneridae</taxon>
        <taxon>Pentapetalae</taxon>
        <taxon>rosids</taxon>
        <taxon>malvids</taxon>
        <taxon>Malvales</taxon>
        <taxon>Malvaceae</taxon>
        <taxon>Grewioideae</taxon>
        <taxon>Apeibeae</taxon>
        <taxon>Corchorus</taxon>
    </lineage>
</organism>
<protein>
    <submittedName>
        <fullName evidence="1">Uncharacterized protein</fullName>
    </submittedName>
</protein>
<dbReference type="AlphaFoldDB" id="A0A1R3GGN9"/>
<gene>
    <name evidence="1" type="ORF">CCACVL1_25870</name>
</gene>
<dbReference type="Proteomes" id="UP000188268">
    <property type="component" value="Unassembled WGS sequence"/>
</dbReference>
<name>A0A1R3GGN9_COCAP</name>
<dbReference type="Gramene" id="OMO57265">
    <property type="protein sequence ID" value="OMO57265"/>
    <property type="gene ID" value="CCACVL1_25870"/>
</dbReference>
<comment type="caution">
    <text evidence="1">The sequence shown here is derived from an EMBL/GenBank/DDBJ whole genome shotgun (WGS) entry which is preliminary data.</text>
</comment>
<sequence length="39" mass="4446">MASKQGQVEKEKPELSMFDLEIVSKIKAELTKYEFTGLV</sequence>
<keyword evidence="2" id="KW-1185">Reference proteome</keyword>
<dbReference type="EMBL" id="AWWV01014397">
    <property type="protein sequence ID" value="OMO57265.1"/>
    <property type="molecule type" value="Genomic_DNA"/>
</dbReference>
<accession>A0A1R3GGN9</accession>
<reference evidence="1 2" key="1">
    <citation type="submission" date="2013-09" db="EMBL/GenBank/DDBJ databases">
        <title>Corchorus capsularis genome sequencing.</title>
        <authorList>
            <person name="Alam M."/>
            <person name="Haque M.S."/>
            <person name="Islam M.S."/>
            <person name="Emdad E.M."/>
            <person name="Islam M.M."/>
            <person name="Ahmed B."/>
            <person name="Halim A."/>
            <person name="Hossen Q.M.M."/>
            <person name="Hossain M.Z."/>
            <person name="Ahmed R."/>
            <person name="Khan M.M."/>
            <person name="Islam R."/>
            <person name="Rashid M.M."/>
            <person name="Khan S.A."/>
            <person name="Rahman M.S."/>
            <person name="Alam M."/>
        </authorList>
    </citation>
    <scope>NUCLEOTIDE SEQUENCE [LARGE SCALE GENOMIC DNA]</scope>
    <source>
        <strain evidence="2">cv. CVL-1</strain>
        <tissue evidence="1">Whole seedling</tissue>
    </source>
</reference>